<keyword evidence="3" id="KW-1185">Reference proteome</keyword>
<evidence type="ECO:0000256" key="1">
    <source>
        <dbReference type="SAM" id="MobiDB-lite"/>
    </source>
</evidence>
<dbReference type="Proteomes" id="UP000784294">
    <property type="component" value="Unassembled WGS sequence"/>
</dbReference>
<evidence type="ECO:0000313" key="2">
    <source>
        <dbReference type="EMBL" id="VEL21233.1"/>
    </source>
</evidence>
<comment type="caution">
    <text evidence="2">The sequence shown here is derived from an EMBL/GenBank/DDBJ whole genome shotgun (WGS) entry which is preliminary data.</text>
</comment>
<feature type="compositionally biased region" description="Low complexity" evidence="1">
    <location>
        <begin position="79"/>
        <end position="91"/>
    </location>
</feature>
<sequence>MTAAAESKRLCSGSGTCLLAVSTLPDNTDALTEAAAGEGWARRRTRELKKSLRDSFRRLKRMRSTVGQTSNIGPPSVLGTTTGSPGRSPGGELARQTSAMSGSIASASSRVGIRRTVTQSVKI</sequence>
<proteinExistence type="predicted"/>
<reference evidence="2" key="1">
    <citation type="submission" date="2018-11" db="EMBL/GenBank/DDBJ databases">
        <authorList>
            <consortium name="Pathogen Informatics"/>
        </authorList>
    </citation>
    <scope>NUCLEOTIDE SEQUENCE</scope>
</reference>
<dbReference type="EMBL" id="CAAALY010050307">
    <property type="protein sequence ID" value="VEL21233.1"/>
    <property type="molecule type" value="Genomic_DNA"/>
</dbReference>
<accession>A0A3S5BW64</accession>
<organism evidence="2 3">
    <name type="scientific">Protopolystoma xenopodis</name>
    <dbReference type="NCBI Taxonomy" id="117903"/>
    <lineage>
        <taxon>Eukaryota</taxon>
        <taxon>Metazoa</taxon>
        <taxon>Spiralia</taxon>
        <taxon>Lophotrochozoa</taxon>
        <taxon>Platyhelminthes</taxon>
        <taxon>Monogenea</taxon>
        <taxon>Polyopisthocotylea</taxon>
        <taxon>Polystomatidea</taxon>
        <taxon>Polystomatidae</taxon>
        <taxon>Protopolystoma</taxon>
    </lineage>
</organism>
<feature type="region of interest" description="Disordered" evidence="1">
    <location>
        <begin position="61"/>
        <end position="110"/>
    </location>
</feature>
<evidence type="ECO:0000313" key="3">
    <source>
        <dbReference type="Proteomes" id="UP000784294"/>
    </source>
</evidence>
<dbReference type="AlphaFoldDB" id="A0A3S5BW64"/>
<protein>
    <submittedName>
        <fullName evidence="2">Uncharacterized protein</fullName>
    </submittedName>
</protein>
<feature type="compositionally biased region" description="Low complexity" evidence="1">
    <location>
        <begin position="98"/>
        <end position="109"/>
    </location>
</feature>
<gene>
    <name evidence="2" type="ORF">PXEA_LOCUS14673</name>
</gene>
<name>A0A3S5BW64_9PLAT</name>